<dbReference type="PANTHER" id="PTHR43798">
    <property type="entry name" value="MONOACYLGLYCEROL LIPASE"/>
    <property type="match status" value="1"/>
</dbReference>
<feature type="binding site" evidence="3">
    <location>
        <position position="97"/>
    </location>
    <ligand>
        <name>substrate</name>
    </ligand>
</feature>
<dbReference type="InterPro" id="IPR012354">
    <property type="entry name" value="Esterase_lipase"/>
</dbReference>
<evidence type="ECO:0000256" key="2">
    <source>
        <dbReference type="PIRSR" id="PIRSR017388-1"/>
    </source>
</evidence>
<dbReference type="OrthoDB" id="9786110at2"/>
<dbReference type="AlphaFoldDB" id="A0A2U2RJ08"/>
<evidence type="ECO:0000256" key="3">
    <source>
        <dbReference type="PIRSR" id="PIRSR017388-2"/>
    </source>
</evidence>
<organism evidence="5 6">
    <name type="scientific">Brachybacterium endophyticum</name>
    <dbReference type="NCBI Taxonomy" id="2182385"/>
    <lineage>
        <taxon>Bacteria</taxon>
        <taxon>Bacillati</taxon>
        <taxon>Actinomycetota</taxon>
        <taxon>Actinomycetes</taxon>
        <taxon>Micrococcales</taxon>
        <taxon>Dermabacteraceae</taxon>
        <taxon>Brachybacterium</taxon>
    </lineage>
</organism>
<keyword evidence="6" id="KW-1185">Reference proteome</keyword>
<dbReference type="Gene3D" id="3.40.50.1820">
    <property type="entry name" value="alpha/beta hydrolase"/>
    <property type="match status" value="1"/>
</dbReference>
<reference evidence="5 6" key="1">
    <citation type="submission" date="2018-05" db="EMBL/GenBank/DDBJ databases">
        <title>Brachybacterium sp. M1HQ-2T, whole genome shotgun sequence.</title>
        <authorList>
            <person name="Tuo L."/>
        </authorList>
    </citation>
    <scope>NUCLEOTIDE SEQUENCE [LARGE SCALE GENOMIC DNA]</scope>
    <source>
        <strain evidence="5 6">M1HQ-2</strain>
    </source>
</reference>
<feature type="binding site" evidence="3">
    <location>
        <position position="28"/>
    </location>
    <ligand>
        <name>substrate</name>
    </ligand>
</feature>
<name>A0A2U2RJ08_9MICO</name>
<evidence type="ECO:0000259" key="4">
    <source>
        <dbReference type="Pfam" id="PF12146"/>
    </source>
</evidence>
<dbReference type="SUPFAM" id="SSF53474">
    <property type="entry name" value="alpha/beta-Hydrolases"/>
    <property type="match status" value="1"/>
</dbReference>
<feature type="active site" description="Nucleophile" evidence="2">
    <location>
        <position position="96"/>
    </location>
</feature>
<accession>A0A2U2RJ08</accession>
<evidence type="ECO:0000256" key="1">
    <source>
        <dbReference type="ARBA" id="ARBA00022801"/>
    </source>
</evidence>
<comment type="caution">
    <text evidence="5">The sequence shown here is derived from an EMBL/GenBank/DDBJ whole genome shotgun (WGS) entry which is preliminary data.</text>
</comment>
<dbReference type="RefSeq" id="WP_109276215.1">
    <property type="nucleotide sequence ID" value="NZ_QFKX01000004.1"/>
</dbReference>
<feature type="domain" description="Serine aminopeptidase S33" evidence="4">
    <location>
        <begin position="18"/>
        <end position="221"/>
    </location>
</feature>
<dbReference type="PANTHER" id="PTHR43798:SF31">
    <property type="entry name" value="AB HYDROLASE SUPERFAMILY PROTEIN YCLE"/>
    <property type="match status" value="1"/>
</dbReference>
<dbReference type="GO" id="GO:0016020">
    <property type="term" value="C:membrane"/>
    <property type="evidence" value="ECO:0007669"/>
    <property type="project" value="TreeGrafter"/>
</dbReference>
<feature type="active site" description="Charge relay system" evidence="2">
    <location>
        <position position="198"/>
    </location>
</feature>
<keyword evidence="1" id="KW-0378">Hydrolase</keyword>
<feature type="active site" description="Charge relay system" evidence="2">
    <location>
        <position position="227"/>
    </location>
</feature>
<dbReference type="PIRSF" id="PIRSF017388">
    <property type="entry name" value="Esterase_lipase"/>
    <property type="match status" value="1"/>
</dbReference>
<evidence type="ECO:0000313" key="5">
    <source>
        <dbReference type="EMBL" id="PWH05859.1"/>
    </source>
</evidence>
<dbReference type="InterPro" id="IPR029058">
    <property type="entry name" value="AB_hydrolase_fold"/>
</dbReference>
<dbReference type="InterPro" id="IPR050266">
    <property type="entry name" value="AB_hydrolase_sf"/>
</dbReference>
<proteinExistence type="predicted"/>
<dbReference type="Pfam" id="PF12146">
    <property type="entry name" value="Hydrolase_4"/>
    <property type="match status" value="1"/>
</dbReference>
<dbReference type="EMBL" id="QFKX01000004">
    <property type="protein sequence ID" value="PWH05859.1"/>
    <property type="molecule type" value="Genomic_DNA"/>
</dbReference>
<dbReference type="GO" id="GO:0052689">
    <property type="term" value="F:carboxylic ester hydrolase activity"/>
    <property type="evidence" value="ECO:0007669"/>
    <property type="project" value="InterPro"/>
</dbReference>
<gene>
    <name evidence="5" type="ORF">DEO23_11740</name>
</gene>
<evidence type="ECO:0000313" key="6">
    <source>
        <dbReference type="Proteomes" id="UP000245590"/>
    </source>
</evidence>
<dbReference type="InterPro" id="IPR022742">
    <property type="entry name" value="Hydrolase_4"/>
</dbReference>
<sequence>MTFSELSQPWRSAPHSNPVGGLLLCHGFTGTPHAVRPWAEDHAAAGWDVDAPLLPGHGRSWQEMAGSRWEDWYEHVREHALALQAAHGLIAVGGISMGGTLAAALAEDPAVAPRIGALVLVNAAMIDSPVWGLAPLLSRLVPTVGGLGGDIRREGVIEEAYERTPVRSVGQMRTLVRRTRAQLASITMPTLIAVSPQDRTVPARSSDVIADGIGTTPQRLTLPRSGHLATLDHDAGALFERSRTHLAESMLDAHESENGERTERP</sequence>
<protein>
    <submittedName>
        <fullName evidence="5">Esterase</fullName>
    </submittedName>
</protein>
<dbReference type="Proteomes" id="UP000245590">
    <property type="component" value="Unassembled WGS sequence"/>
</dbReference>